<dbReference type="Proteomes" id="UP000002009">
    <property type="component" value="Chromosome 3"/>
</dbReference>
<proteinExistence type="predicted"/>
<protein>
    <submittedName>
        <fullName evidence="2">Uncharacterized protein</fullName>
    </submittedName>
</protein>
<dbReference type="GeneID" id="8242208"/>
<feature type="compositionally biased region" description="Low complexity" evidence="1">
    <location>
        <begin position="128"/>
        <end position="138"/>
    </location>
</feature>
<gene>
    <name evidence="2" type="ORF">MICPUN_57108</name>
</gene>
<feature type="region of interest" description="Disordered" evidence="1">
    <location>
        <begin position="77"/>
        <end position="150"/>
    </location>
</feature>
<feature type="compositionally biased region" description="Pro residues" evidence="1">
    <location>
        <begin position="139"/>
        <end position="150"/>
    </location>
</feature>
<evidence type="ECO:0000313" key="3">
    <source>
        <dbReference type="Proteomes" id="UP000002009"/>
    </source>
</evidence>
<dbReference type="InParanoid" id="C1E247"/>
<name>C1E247_MICCC</name>
<dbReference type="AlphaFoldDB" id="C1E247"/>
<evidence type="ECO:0000256" key="1">
    <source>
        <dbReference type="SAM" id="MobiDB-lite"/>
    </source>
</evidence>
<organism evidence="2 3">
    <name type="scientific">Micromonas commoda (strain RCC299 / NOUM17 / CCMP2709)</name>
    <name type="common">Picoplanktonic green alga</name>
    <dbReference type="NCBI Taxonomy" id="296587"/>
    <lineage>
        <taxon>Eukaryota</taxon>
        <taxon>Viridiplantae</taxon>
        <taxon>Chlorophyta</taxon>
        <taxon>Mamiellophyceae</taxon>
        <taxon>Mamiellales</taxon>
        <taxon>Mamiellaceae</taxon>
        <taxon>Micromonas</taxon>
    </lineage>
</organism>
<accession>C1E247</accession>
<dbReference type="OrthoDB" id="10503284at2759"/>
<feature type="compositionally biased region" description="Low complexity" evidence="1">
    <location>
        <begin position="86"/>
        <end position="97"/>
    </location>
</feature>
<sequence>MALQNTSELDDLRRTMARERLNASWKQVAPEHDSTPTMSYSQEKLAYYPPAAGTIPTKFRRNSGEFVKFADRAIQLKENLGGRDTGPSPGKSSPLSKGEGGTGSQHGSQQGSRVATPSGGSVTGDLGAAPTPVASPAAAAPPAPEASPAQ</sequence>
<dbReference type="KEGG" id="mis:MICPUN_57108"/>
<evidence type="ECO:0000313" key="2">
    <source>
        <dbReference type="EMBL" id="ACO61856.1"/>
    </source>
</evidence>
<reference evidence="2 3" key="1">
    <citation type="journal article" date="2009" name="Science">
        <title>Green evolution and dynamic adaptations revealed by genomes of the marine picoeukaryotes Micromonas.</title>
        <authorList>
            <person name="Worden A.Z."/>
            <person name="Lee J.H."/>
            <person name="Mock T."/>
            <person name="Rouze P."/>
            <person name="Simmons M.P."/>
            <person name="Aerts A.L."/>
            <person name="Allen A.E."/>
            <person name="Cuvelier M.L."/>
            <person name="Derelle E."/>
            <person name="Everett M.V."/>
            <person name="Foulon E."/>
            <person name="Grimwood J."/>
            <person name="Gundlach H."/>
            <person name="Henrissat B."/>
            <person name="Napoli C."/>
            <person name="McDonald S.M."/>
            <person name="Parker M.S."/>
            <person name="Rombauts S."/>
            <person name="Salamov A."/>
            <person name="Von Dassow P."/>
            <person name="Badger J.H."/>
            <person name="Coutinho P.M."/>
            <person name="Demir E."/>
            <person name="Dubchak I."/>
            <person name="Gentemann C."/>
            <person name="Eikrem W."/>
            <person name="Gready J.E."/>
            <person name="John U."/>
            <person name="Lanier W."/>
            <person name="Lindquist E.A."/>
            <person name="Lucas S."/>
            <person name="Mayer K.F."/>
            <person name="Moreau H."/>
            <person name="Not F."/>
            <person name="Otillar R."/>
            <person name="Panaud O."/>
            <person name="Pangilinan J."/>
            <person name="Paulsen I."/>
            <person name="Piegu B."/>
            <person name="Poliakov A."/>
            <person name="Robbens S."/>
            <person name="Schmutz J."/>
            <person name="Toulza E."/>
            <person name="Wyss T."/>
            <person name="Zelensky A."/>
            <person name="Zhou K."/>
            <person name="Armbrust E.V."/>
            <person name="Bhattacharya D."/>
            <person name="Goodenough U.W."/>
            <person name="Van de Peer Y."/>
            <person name="Grigoriev I.V."/>
        </authorList>
    </citation>
    <scope>NUCLEOTIDE SEQUENCE [LARGE SCALE GENOMIC DNA]</scope>
    <source>
        <strain evidence="3">RCC299 / NOUM17</strain>
    </source>
</reference>
<dbReference type="EMBL" id="CP001324">
    <property type="protein sequence ID" value="ACO61856.1"/>
    <property type="molecule type" value="Genomic_DNA"/>
</dbReference>
<keyword evidence="3" id="KW-1185">Reference proteome</keyword>
<dbReference type="RefSeq" id="XP_002500598.1">
    <property type="nucleotide sequence ID" value="XM_002500552.1"/>
</dbReference>